<accession>A0AAJ0B7S1</accession>
<dbReference type="InterPro" id="IPR052337">
    <property type="entry name" value="SAT4-like"/>
</dbReference>
<feature type="domain" description="Rhodopsin" evidence="8">
    <location>
        <begin position="36"/>
        <end position="270"/>
    </location>
</feature>
<dbReference type="InterPro" id="IPR049326">
    <property type="entry name" value="Rhodopsin_dom_fungi"/>
</dbReference>
<name>A0AAJ0B7S1_9PEZI</name>
<evidence type="ECO:0000256" key="6">
    <source>
        <dbReference type="SAM" id="MobiDB-lite"/>
    </source>
</evidence>
<comment type="similarity">
    <text evidence="5">Belongs to the SAT4 family.</text>
</comment>
<feature type="transmembrane region" description="Helical" evidence="7">
    <location>
        <begin position="171"/>
        <end position="195"/>
    </location>
</feature>
<feature type="transmembrane region" description="Helical" evidence="7">
    <location>
        <begin position="247"/>
        <end position="266"/>
    </location>
</feature>
<evidence type="ECO:0000256" key="4">
    <source>
        <dbReference type="ARBA" id="ARBA00023136"/>
    </source>
</evidence>
<organism evidence="9 10">
    <name type="scientific">Echria macrotheca</name>
    <dbReference type="NCBI Taxonomy" id="438768"/>
    <lineage>
        <taxon>Eukaryota</taxon>
        <taxon>Fungi</taxon>
        <taxon>Dikarya</taxon>
        <taxon>Ascomycota</taxon>
        <taxon>Pezizomycotina</taxon>
        <taxon>Sordariomycetes</taxon>
        <taxon>Sordariomycetidae</taxon>
        <taxon>Sordariales</taxon>
        <taxon>Schizotheciaceae</taxon>
        <taxon>Echria</taxon>
    </lineage>
</organism>
<evidence type="ECO:0000256" key="2">
    <source>
        <dbReference type="ARBA" id="ARBA00022692"/>
    </source>
</evidence>
<feature type="region of interest" description="Disordered" evidence="6">
    <location>
        <begin position="287"/>
        <end position="350"/>
    </location>
</feature>
<dbReference type="EMBL" id="MU839838">
    <property type="protein sequence ID" value="KAK1753264.1"/>
    <property type="molecule type" value="Genomic_DNA"/>
</dbReference>
<keyword evidence="3 7" id="KW-1133">Transmembrane helix</keyword>
<comment type="subcellular location">
    <subcellularLocation>
        <location evidence="1">Membrane</location>
        <topology evidence="1">Multi-pass membrane protein</topology>
    </subcellularLocation>
</comment>
<evidence type="ECO:0000256" key="5">
    <source>
        <dbReference type="ARBA" id="ARBA00038359"/>
    </source>
</evidence>
<protein>
    <recommendedName>
        <fullName evidence="8">Rhodopsin domain-containing protein</fullName>
    </recommendedName>
</protein>
<dbReference type="GO" id="GO:0016020">
    <property type="term" value="C:membrane"/>
    <property type="evidence" value="ECO:0007669"/>
    <property type="project" value="UniProtKB-SubCell"/>
</dbReference>
<keyword evidence="4 7" id="KW-0472">Membrane</keyword>
<gene>
    <name evidence="9" type="ORF">QBC47DRAFT_54508</name>
</gene>
<dbReference type="PANTHER" id="PTHR33048">
    <property type="entry name" value="PTH11-LIKE INTEGRAL MEMBRANE PROTEIN (AFU_ORTHOLOGUE AFUA_5G11245)"/>
    <property type="match status" value="1"/>
</dbReference>
<feature type="transmembrane region" description="Helical" evidence="7">
    <location>
        <begin position="129"/>
        <end position="151"/>
    </location>
</feature>
<feature type="transmembrane region" description="Helical" evidence="7">
    <location>
        <begin position="207"/>
        <end position="227"/>
    </location>
</feature>
<evidence type="ECO:0000256" key="3">
    <source>
        <dbReference type="ARBA" id="ARBA00022989"/>
    </source>
</evidence>
<dbReference type="Pfam" id="PF20684">
    <property type="entry name" value="Fung_rhodopsin"/>
    <property type="match status" value="1"/>
</dbReference>
<keyword evidence="2 7" id="KW-0812">Transmembrane</keyword>
<proteinExistence type="inferred from homology"/>
<feature type="transmembrane region" description="Helical" evidence="7">
    <location>
        <begin position="95"/>
        <end position="117"/>
    </location>
</feature>
<comment type="caution">
    <text evidence="9">The sequence shown here is derived from an EMBL/GenBank/DDBJ whole genome shotgun (WGS) entry which is preliminary data.</text>
</comment>
<feature type="transmembrane region" description="Helical" evidence="7">
    <location>
        <begin position="20"/>
        <end position="40"/>
    </location>
</feature>
<evidence type="ECO:0000256" key="7">
    <source>
        <dbReference type="SAM" id="Phobius"/>
    </source>
</evidence>
<dbReference type="Proteomes" id="UP001239445">
    <property type="component" value="Unassembled WGS sequence"/>
</dbReference>
<feature type="transmembrane region" description="Helical" evidence="7">
    <location>
        <begin position="52"/>
        <end position="75"/>
    </location>
</feature>
<reference evidence="9" key="1">
    <citation type="submission" date="2023-06" db="EMBL/GenBank/DDBJ databases">
        <title>Genome-scale phylogeny and comparative genomics of the fungal order Sordariales.</title>
        <authorList>
            <consortium name="Lawrence Berkeley National Laboratory"/>
            <person name="Hensen N."/>
            <person name="Bonometti L."/>
            <person name="Westerberg I."/>
            <person name="Brannstrom I.O."/>
            <person name="Guillou S."/>
            <person name="Cros-Aarteil S."/>
            <person name="Calhoun S."/>
            <person name="Haridas S."/>
            <person name="Kuo A."/>
            <person name="Mondo S."/>
            <person name="Pangilinan J."/>
            <person name="Riley R."/>
            <person name="Labutti K."/>
            <person name="Andreopoulos B."/>
            <person name="Lipzen A."/>
            <person name="Chen C."/>
            <person name="Yanf M."/>
            <person name="Daum C."/>
            <person name="Ng V."/>
            <person name="Clum A."/>
            <person name="Steindorff A."/>
            <person name="Ohm R."/>
            <person name="Martin F."/>
            <person name="Silar P."/>
            <person name="Natvig D."/>
            <person name="Lalanne C."/>
            <person name="Gautier V."/>
            <person name="Ament-Velasquez S.L."/>
            <person name="Kruys A."/>
            <person name="Hutchinson M.I."/>
            <person name="Powell A.J."/>
            <person name="Barry K."/>
            <person name="Miller A.N."/>
            <person name="Grigoriev I.V."/>
            <person name="Debuchy R."/>
            <person name="Gladieux P."/>
            <person name="Thoren M.H."/>
            <person name="Johannesson H."/>
        </authorList>
    </citation>
    <scope>NUCLEOTIDE SEQUENCE</scope>
    <source>
        <strain evidence="9">PSN4</strain>
    </source>
</reference>
<evidence type="ECO:0000313" key="10">
    <source>
        <dbReference type="Proteomes" id="UP001239445"/>
    </source>
</evidence>
<keyword evidence="10" id="KW-1185">Reference proteome</keyword>
<feature type="compositionally biased region" description="Polar residues" evidence="6">
    <location>
        <begin position="306"/>
        <end position="315"/>
    </location>
</feature>
<evidence type="ECO:0000313" key="9">
    <source>
        <dbReference type="EMBL" id="KAK1753264.1"/>
    </source>
</evidence>
<dbReference type="PANTHER" id="PTHR33048:SF47">
    <property type="entry name" value="INTEGRAL MEMBRANE PROTEIN-RELATED"/>
    <property type="match status" value="1"/>
</dbReference>
<evidence type="ECO:0000256" key="1">
    <source>
        <dbReference type="ARBA" id="ARBA00004141"/>
    </source>
</evidence>
<sequence>MSDTTHDPAIDAQSRFGEIVSILSVFSGVTTAAVVLRCYARIFMLRCFGLDDGVMVAAQVLTIASAAAIGMEAHYGLGHHTWLNTATLVPYLKSFYASIVVYNIAVCLTKISILLQYKRLFAHRLIQRIILFGLCFLSAWAVALAFLLTLICQPVAAFWDSSINGKCIDPATVWYIMAGVNLVSDFTILTMPMPVLKSLQLPKRQKIMLIAVFCLGFFPCAISIYRIKTLRFAIDTPDPMFDNVDAATWSFLELTTGVLAACLPTLRPIFIAIMPRAFGASSLRSRAGQSGVHGTGHRKGTGPYSMATTNSTAQGSGRPPYRIKESESMEGLQRGGSSSGDEDIEFGALKNPGRVKTPAAYTVSVGVAADREKAGFDFAGRGIQTTTVVTQQVSSGKKLRK</sequence>
<dbReference type="AlphaFoldDB" id="A0AAJ0B7S1"/>
<evidence type="ECO:0000259" key="8">
    <source>
        <dbReference type="Pfam" id="PF20684"/>
    </source>
</evidence>